<dbReference type="Proteomes" id="UP000308600">
    <property type="component" value="Unassembled WGS sequence"/>
</dbReference>
<protein>
    <submittedName>
        <fullName evidence="1">Uncharacterized protein</fullName>
    </submittedName>
</protein>
<organism evidence="1 2">
    <name type="scientific">Pluteus cervinus</name>
    <dbReference type="NCBI Taxonomy" id="181527"/>
    <lineage>
        <taxon>Eukaryota</taxon>
        <taxon>Fungi</taxon>
        <taxon>Dikarya</taxon>
        <taxon>Basidiomycota</taxon>
        <taxon>Agaricomycotina</taxon>
        <taxon>Agaricomycetes</taxon>
        <taxon>Agaricomycetidae</taxon>
        <taxon>Agaricales</taxon>
        <taxon>Pluteineae</taxon>
        <taxon>Pluteaceae</taxon>
        <taxon>Pluteus</taxon>
    </lineage>
</organism>
<proteinExistence type="predicted"/>
<evidence type="ECO:0000313" key="1">
    <source>
        <dbReference type="EMBL" id="TFK61468.1"/>
    </source>
</evidence>
<reference evidence="1 2" key="1">
    <citation type="journal article" date="2019" name="Nat. Ecol. Evol.">
        <title>Megaphylogeny resolves global patterns of mushroom evolution.</title>
        <authorList>
            <person name="Varga T."/>
            <person name="Krizsan K."/>
            <person name="Foldi C."/>
            <person name="Dima B."/>
            <person name="Sanchez-Garcia M."/>
            <person name="Sanchez-Ramirez S."/>
            <person name="Szollosi G.J."/>
            <person name="Szarkandi J.G."/>
            <person name="Papp V."/>
            <person name="Albert L."/>
            <person name="Andreopoulos W."/>
            <person name="Angelini C."/>
            <person name="Antonin V."/>
            <person name="Barry K.W."/>
            <person name="Bougher N.L."/>
            <person name="Buchanan P."/>
            <person name="Buyck B."/>
            <person name="Bense V."/>
            <person name="Catcheside P."/>
            <person name="Chovatia M."/>
            <person name="Cooper J."/>
            <person name="Damon W."/>
            <person name="Desjardin D."/>
            <person name="Finy P."/>
            <person name="Geml J."/>
            <person name="Haridas S."/>
            <person name="Hughes K."/>
            <person name="Justo A."/>
            <person name="Karasinski D."/>
            <person name="Kautmanova I."/>
            <person name="Kiss B."/>
            <person name="Kocsube S."/>
            <person name="Kotiranta H."/>
            <person name="LaButti K.M."/>
            <person name="Lechner B.E."/>
            <person name="Liimatainen K."/>
            <person name="Lipzen A."/>
            <person name="Lukacs Z."/>
            <person name="Mihaltcheva S."/>
            <person name="Morgado L.N."/>
            <person name="Niskanen T."/>
            <person name="Noordeloos M.E."/>
            <person name="Ohm R.A."/>
            <person name="Ortiz-Santana B."/>
            <person name="Ovrebo C."/>
            <person name="Racz N."/>
            <person name="Riley R."/>
            <person name="Savchenko A."/>
            <person name="Shiryaev A."/>
            <person name="Soop K."/>
            <person name="Spirin V."/>
            <person name="Szebenyi C."/>
            <person name="Tomsovsky M."/>
            <person name="Tulloss R.E."/>
            <person name="Uehling J."/>
            <person name="Grigoriev I.V."/>
            <person name="Vagvolgyi C."/>
            <person name="Papp T."/>
            <person name="Martin F.M."/>
            <person name="Miettinen O."/>
            <person name="Hibbett D.S."/>
            <person name="Nagy L.G."/>
        </authorList>
    </citation>
    <scope>NUCLEOTIDE SEQUENCE [LARGE SCALE GENOMIC DNA]</scope>
    <source>
        <strain evidence="1 2">NL-1719</strain>
    </source>
</reference>
<keyword evidence="2" id="KW-1185">Reference proteome</keyword>
<gene>
    <name evidence="1" type="ORF">BDN72DRAFT_904070</name>
</gene>
<name>A0ACD3A705_9AGAR</name>
<evidence type="ECO:0000313" key="2">
    <source>
        <dbReference type="Proteomes" id="UP000308600"/>
    </source>
</evidence>
<sequence length="245" mass="26578">MAHSQSDLRLPSHTISQAEVCLQFKVRGLLNHTKAVTCTVTQIETGTEGMYSPTALTHAAAPSNCAGASVKSKLYSGWKWEWTPDVIDPFTAAPFIRTGRALYEVDSSNGGMGSHSSESKMEDLVEGVDITPSIPTPAPSKSKSLWLLHVFNIRVSKSLEDLIPPPYFPFPVPHSPPTPPPPKTTSFPPPPLPASHPHPTSPPTQSSPTKTSIQLSKYHTLNSPSSKKQSPHHPLWHPKNCSNTC</sequence>
<accession>A0ACD3A705</accession>
<dbReference type="EMBL" id="ML208657">
    <property type="protein sequence ID" value="TFK61468.1"/>
    <property type="molecule type" value="Genomic_DNA"/>
</dbReference>